<reference evidence="1 2" key="1">
    <citation type="submission" date="2015-05" db="EMBL/GenBank/DDBJ databases">
        <title>Draft genome sequence of the bacterium Gordonia jacobaea a new member of the Gordonia genus.</title>
        <authorList>
            <person name="Jimenez-Galisteo G."/>
            <person name="Dominguez A."/>
            <person name="Munoz E."/>
            <person name="Vinas M."/>
        </authorList>
    </citation>
    <scope>NUCLEOTIDE SEQUENCE [LARGE SCALE GENOMIC DNA]</scope>
    <source>
        <strain evidence="2">mv1</strain>
    </source>
</reference>
<organism evidence="1 2">
    <name type="scientific">Gordonia jacobaea</name>
    <dbReference type="NCBI Taxonomy" id="122202"/>
    <lineage>
        <taxon>Bacteria</taxon>
        <taxon>Bacillati</taxon>
        <taxon>Actinomycetota</taxon>
        <taxon>Actinomycetes</taxon>
        <taxon>Mycobacteriales</taxon>
        <taxon>Gordoniaceae</taxon>
        <taxon>Gordonia</taxon>
    </lineage>
</organism>
<evidence type="ECO:0008006" key="3">
    <source>
        <dbReference type="Google" id="ProtNLM"/>
    </source>
</evidence>
<sequence length="330" mass="36587">MTTFPVSDPEGSTSDSRIIYRRSVIGGGGTDRDIRRALKDRQIDRLRHGSYVSSSAYADLEDHERTETRYRDTVVAAARSGTSRRFLSHQSAAVMLDVPLLDPDRSAVHFVSQRSGRTSPGLVIHQTPIPDHHLVTVDGFQVTSIGRTVCDVARLGTFRQAVCALDSGLHQGRIREQPVDLQPIVDALGPCHGINVLRTALPLATDQSESIGETISRCVFCDAEHLPDPELQVVITLPDGTTFRCDFGWRDSTGRLRVVGEFDGRIKYHRQSAASGGALPEEVIYNEKLREDAIRARDVAVVRWNWNDLAAPRRLVGRIYEALQRSGIVE</sequence>
<dbReference type="EMBL" id="LDTZ01000019">
    <property type="protein sequence ID" value="KNA90321.1"/>
    <property type="molecule type" value="Genomic_DNA"/>
</dbReference>
<gene>
    <name evidence="1" type="ORF">ABW18_15505</name>
</gene>
<proteinExistence type="predicted"/>
<name>A0ABR5I9R2_9ACTN</name>
<accession>A0ABR5I9R2</accession>
<protein>
    <recommendedName>
        <fullName evidence="3">Transcriptional regulator, AbiEi antitoxin, Type IV TA system</fullName>
    </recommendedName>
</protein>
<evidence type="ECO:0000313" key="2">
    <source>
        <dbReference type="Proteomes" id="UP000037247"/>
    </source>
</evidence>
<comment type="caution">
    <text evidence="1">The sequence shown here is derived from an EMBL/GenBank/DDBJ whole genome shotgun (WGS) entry which is preliminary data.</text>
</comment>
<keyword evidence="2" id="KW-1185">Reference proteome</keyword>
<evidence type="ECO:0000313" key="1">
    <source>
        <dbReference type="EMBL" id="KNA90321.1"/>
    </source>
</evidence>
<dbReference type="RefSeq" id="WP_049699894.1">
    <property type="nucleotide sequence ID" value="NZ_LDTZ01000019.1"/>
</dbReference>
<dbReference type="Proteomes" id="UP000037247">
    <property type="component" value="Unassembled WGS sequence"/>
</dbReference>